<dbReference type="Proteomes" id="UP000292346">
    <property type="component" value="Unassembled WGS sequence"/>
</dbReference>
<keyword evidence="3" id="KW-1185">Reference proteome</keyword>
<reference evidence="2 3" key="1">
    <citation type="submission" date="2019-02" db="EMBL/GenBank/DDBJ databases">
        <title>Kribbella capetownensis sp. nov. and Kribbella speibonae sp. nov., isolated from soil.</title>
        <authorList>
            <person name="Curtis S.M."/>
            <person name="Norton I."/>
            <person name="Everest G.J."/>
            <person name="Meyers P.R."/>
        </authorList>
    </citation>
    <scope>NUCLEOTIDE SEQUENCE [LARGE SCALE GENOMIC DNA]</scope>
    <source>
        <strain evidence="2 3">KCTC 29219</strain>
    </source>
</reference>
<evidence type="ECO:0000313" key="2">
    <source>
        <dbReference type="EMBL" id="TCC02851.1"/>
    </source>
</evidence>
<proteinExistence type="predicted"/>
<feature type="compositionally biased region" description="Acidic residues" evidence="1">
    <location>
        <begin position="39"/>
        <end position="54"/>
    </location>
</feature>
<organism evidence="2 3">
    <name type="scientific">Kribbella soli</name>
    <dbReference type="NCBI Taxonomy" id="1124743"/>
    <lineage>
        <taxon>Bacteria</taxon>
        <taxon>Bacillati</taxon>
        <taxon>Actinomycetota</taxon>
        <taxon>Actinomycetes</taxon>
        <taxon>Propionibacteriales</taxon>
        <taxon>Kribbellaceae</taxon>
        <taxon>Kribbella</taxon>
    </lineage>
</organism>
<feature type="compositionally biased region" description="Acidic residues" evidence="1">
    <location>
        <begin position="10"/>
        <end position="21"/>
    </location>
</feature>
<evidence type="ECO:0000256" key="1">
    <source>
        <dbReference type="SAM" id="MobiDB-lite"/>
    </source>
</evidence>
<feature type="region of interest" description="Disordered" evidence="1">
    <location>
        <begin position="1"/>
        <end position="74"/>
    </location>
</feature>
<dbReference type="OrthoDB" id="3831127at2"/>
<name>A0A4R0GY43_9ACTN</name>
<gene>
    <name evidence="2" type="ORF">E0H45_38200</name>
</gene>
<accession>A0A4R0GY43</accession>
<comment type="caution">
    <text evidence="2">The sequence shown here is derived from an EMBL/GenBank/DDBJ whole genome shotgun (WGS) entry which is preliminary data.</text>
</comment>
<sequence length="74" mass="8012">MTDNGRPSLEELDELPDEMSQEEQAKLLVEPSFDHDIDNEAEELEAEFGPAEDGEYGRGRVADPAPTYSGGAGS</sequence>
<evidence type="ECO:0000313" key="3">
    <source>
        <dbReference type="Proteomes" id="UP000292346"/>
    </source>
</evidence>
<dbReference type="RefSeq" id="WP_131346928.1">
    <property type="nucleotide sequence ID" value="NZ_SJJZ01000005.1"/>
</dbReference>
<dbReference type="AlphaFoldDB" id="A0A4R0GY43"/>
<dbReference type="EMBL" id="SJJZ01000005">
    <property type="protein sequence ID" value="TCC02851.1"/>
    <property type="molecule type" value="Genomic_DNA"/>
</dbReference>
<protein>
    <submittedName>
        <fullName evidence="2">Uncharacterized protein</fullName>
    </submittedName>
</protein>